<organism evidence="1 2">
    <name type="scientific">Flaviaesturariibacter flavus</name>
    <dbReference type="NCBI Taxonomy" id="2502780"/>
    <lineage>
        <taxon>Bacteria</taxon>
        <taxon>Pseudomonadati</taxon>
        <taxon>Bacteroidota</taxon>
        <taxon>Chitinophagia</taxon>
        <taxon>Chitinophagales</taxon>
        <taxon>Chitinophagaceae</taxon>
        <taxon>Flaviaestuariibacter</taxon>
    </lineage>
</organism>
<reference evidence="1 2" key="1">
    <citation type="submission" date="2019-03" db="EMBL/GenBank/DDBJ databases">
        <authorList>
            <person name="Kim M.K.M."/>
        </authorList>
    </citation>
    <scope>NUCLEOTIDE SEQUENCE [LARGE SCALE GENOMIC DNA]</scope>
    <source>
        <strain evidence="1 2">17J68-12</strain>
    </source>
</reference>
<dbReference type="AlphaFoldDB" id="A0A4R1BAV1"/>
<accession>A0A4R1BAV1</accession>
<dbReference type="Proteomes" id="UP000295334">
    <property type="component" value="Unassembled WGS sequence"/>
</dbReference>
<gene>
    <name evidence="1" type="ORF">EPD60_08885</name>
</gene>
<sequence>MTPASISDIKSSLKNLEAKELAELVLRLARHKKDNKELLSYLIFHSDDLPAYIREVKEEMDEGFAEMNKNSVYLAKKTIRKVLRITNKHIRYTGSKEAEIELLLHFCVSLKGSKLPLNKHAVLLNLYNSQVKKIRAAIATLHEDLQYEYTRELERLE</sequence>
<proteinExistence type="predicted"/>
<evidence type="ECO:0000313" key="1">
    <source>
        <dbReference type="EMBL" id="TCJ14116.1"/>
    </source>
</evidence>
<evidence type="ECO:0000313" key="2">
    <source>
        <dbReference type="Proteomes" id="UP000295334"/>
    </source>
</evidence>
<dbReference type="EMBL" id="SJZI01000042">
    <property type="protein sequence ID" value="TCJ14116.1"/>
    <property type="molecule type" value="Genomic_DNA"/>
</dbReference>
<dbReference type="OrthoDB" id="978748at2"/>
<comment type="caution">
    <text evidence="1">The sequence shown here is derived from an EMBL/GenBank/DDBJ whole genome shotgun (WGS) entry which is preliminary data.</text>
</comment>
<keyword evidence="2" id="KW-1185">Reference proteome</keyword>
<dbReference type="RefSeq" id="WP_131448923.1">
    <property type="nucleotide sequence ID" value="NZ_SJZI01000042.1"/>
</dbReference>
<name>A0A4R1BAV1_9BACT</name>
<protein>
    <submittedName>
        <fullName evidence="1">Uncharacterized protein</fullName>
    </submittedName>
</protein>